<evidence type="ECO:0000313" key="3">
    <source>
        <dbReference type="Proteomes" id="UP000004473"/>
    </source>
</evidence>
<name>I2NG68_NEISI</name>
<dbReference type="AlphaFoldDB" id="I2NG68"/>
<feature type="region of interest" description="Disordered" evidence="1">
    <location>
        <begin position="32"/>
        <end position="52"/>
    </location>
</feature>
<protein>
    <submittedName>
        <fullName evidence="2">Uncharacterized protein</fullName>
    </submittedName>
</protein>
<comment type="caution">
    <text evidence="2">The sequence shown here is derived from an EMBL/GenBank/DDBJ whole genome shotgun (WGS) entry which is preliminary data.</text>
</comment>
<dbReference type="Proteomes" id="UP000004473">
    <property type="component" value="Unassembled WGS sequence"/>
</dbReference>
<evidence type="ECO:0000313" key="2">
    <source>
        <dbReference type="EMBL" id="EIG24829.1"/>
    </source>
</evidence>
<dbReference type="PATRIC" id="fig|1095748.3.peg.2420"/>
<organism evidence="2 3">
    <name type="scientific">Neisseria sicca VK64</name>
    <dbReference type="NCBI Taxonomy" id="1095748"/>
    <lineage>
        <taxon>Bacteria</taxon>
        <taxon>Pseudomonadati</taxon>
        <taxon>Pseudomonadota</taxon>
        <taxon>Betaproteobacteria</taxon>
        <taxon>Neisseriales</taxon>
        <taxon>Neisseriaceae</taxon>
        <taxon>Neisseria</taxon>
    </lineage>
</organism>
<accession>I2NG68</accession>
<sequence length="52" mass="5921">MIETQRSSENLKPRFSDDLFICKDNSPHHPQYPSGYCPSVISQRPQTSAKVV</sequence>
<proteinExistence type="predicted"/>
<reference evidence="2 3" key="1">
    <citation type="submission" date="2012-04" db="EMBL/GenBank/DDBJ databases">
        <authorList>
            <person name="Harkins D.M."/>
            <person name="Madupu R."/>
            <person name="Durkin A.S."/>
            <person name="Torralba M."/>
            <person name="Methe B."/>
            <person name="Sutton G.G."/>
            <person name="Nelson K.E."/>
        </authorList>
    </citation>
    <scope>NUCLEOTIDE SEQUENCE [LARGE SCALE GENOMIC DNA]</scope>
    <source>
        <strain evidence="2 3">VK64</strain>
    </source>
</reference>
<feature type="compositionally biased region" description="Polar residues" evidence="1">
    <location>
        <begin position="40"/>
        <end position="52"/>
    </location>
</feature>
<gene>
    <name evidence="2" type="ORF">HMPREF1051_2151</name>
</gene>
<dbReference type="EMBL" id="AJMT01000187">
    <property type="protein sequence ID" value="EIG24829.1"/>
    <property type="molecule type" value="Genomic_DNA"/>
</dbReference>
<evidence type="ECO:0000256" key="1">
    <source>
        <dbReference type="SAM" id="MobiDB-lite"/>
    </source>
</evidence>